<dbReference type="SMART" id="SM00108">
    <property type="entry name" value="B_lectin"/>
    <property type="match status" value="1"/>
</dbReference>
<accession>A0AAD9BEK7</accession>
<evidence type="ECO:0000313" key="4">
    <source>
        <dbReference type="Proteomes" id="UP001228049"/>
    </source>
</evidence>
<keyword evidence="4" id="KW-1185">Reference proteome</keyword>
<sequence length="291" mass="33129">MAKKIPSIRAGKEDESSLDEVFEDRNKSPFSHEKLTKWLDHKEREINIIRSCVDIMKGVKIVPNQSELEREVFGNNEVVCFVFTSMASADPCLEAMGQYLNSPKCASTEEEPWSYSDEVLREMRYKAHLFKTYSEEYKQPCCYLIAAIEDKRIKGATAHYYQGGTLQIVNFSFPKIMSKNFLSKNDEIRKGDSLVSNNGEFKAVFQEDGNFVVYGWKPVWASGTNGPDTFRLIMQSDCNLVIYDKGGTPVWHANSYRPDTEVCRLQLTDEGELVVSRGAEVVWTSSKCGMK</sequence>
<dbReference type="SUPFAM" id="SSF51110">
    <property type="entry name" value="alpha-D-mannose-specific plant lectins"/>
    <property type="match status" value="1"/>
</dbReference>
<dbReference type="PANTHER" id="PTHR31594:SF16">
    <property type="entry name" value="SI:CH211-281L24.3"/>
    <property type="match status" value="1"/>
</dbReference>
<dbReference type="AlphaFoldDB" id="A0AAD9BEK7"/>
<dbReference type="PROSITE" id="PS50927">
    <property type="entry name" value="BULB_LECTIN"/>
    <property type="match status" value="1"/>
</dbReference>
<proteinExistence type="predicted"/>
<dbReference type="Pfam" id="PF18078">
    <property type="entry name" value="Thioredoxin_11"/>
    <property type="match status" value="1"/>
</dbReference>
<evidence type="ECO:0000259" key="2">
    <source>
        <dbReference type="PROSITE" id="PS50927"/>
    </source>
</evidence>
<dbReference type="EMBL" id="JASDAP010000024">
    <property type="protein sequence ID" value="KAK1881248.1"/>
    <property type="molecule type" value="Genomic_DNA"/>
</dbReference>
<dbReference type="Proteomes" id="UP001228049">
    <property type="component" value="Unassembled WGS sequence"/>
</dbReference>
<dbReference type="PANTHER" id="PTHR31594">
    <property type="entry name" value="AIG1-TYPE G DOMAIN-CONTAINING PROTEIN"/>
    <property type="match status" value="1"/>
</dbReference>
<evidence type="ECO:0000313" key="3">
    <source>
        <dbReference type="EMBL" id="KAK1881248.1"/>
    </source>
</evidence>
<name>A0AAD9BEK7_DISEL</name>
<comment type="caution">
    <text evidence="3">The sequence shown here is derived from an EMBL/GenBank/DDBJ whole genome shotgun (WGS) entry which is preliminary data.</text>
</comment>
<dbReference type="InterPro" id="IPR052090">
    <property type="entry name" value="Cytolytic_pore-forming_toxin"/>
</dbReference>
<dbReference type="Gene3D" id="2.90.10.30">
    <property type="match status" value="1"/>
</dbReference>
<dbReference type="InterPro" id="IPR001480">
    <property type="entry name" value="Bulb-type_lectin_dom"/>
</dbReference>
<organism evidence="3 4">
    <name type="scientific">Dissostichus eleginoides</name>
    <name type="common">Patagonian toothfish</name>
    <name type="synonym">Dissostichus amissus</name>
    <dbReference type="NCBI Taxonomy" id="100907"/>
    <lineage>
        <taxon>Eukaryota</taxon>
        <taxon>Metazoa</taxon>
        <taxon>Chordata</taxon>
        <taxon>Craniata</taxon>
        <taxon>Vertebrata</taxon>
        <taxon>Euteleostomi</taxon>
        <taxon>Actinopterygii</taxon>
        <taxon>Neopterygii</taxon>
        <taxon>Teleostei</taxon>
        <taxon>Neoteleostei</taxon>
        <taxon>Acanthomorphata</taxon>
        <taxon>Eupercaria</taxon>
        <taxon>Perciformes</taxon>
        <taxon>Notothenioidei</taxon>
        <taxon>Nototheniidae</taxon>
        <taxon>Dissostichus</taxon>
    </lineage>
</organism>
<reference evidence="3" key="1">
    <citation type="submission" date="2023-04" db="EMBL/GenBank/DDBJ databases">
        <title>Chromosome-level genome of Chaenocephalus aceratus.</title>
        <authorList>
            <person name="Park H."/>
        </authorList>
    </citation>
    <scope>NUCLEOTIDE SEQUENCE</scope>
    <source>
        <strain evidence="3">DE</strain>
        <tissue evidence="3">Muscle</tissue>
    </source>
</reference>
<dbReference type="InterPro" id="IPR036426">
    <property type="entry name" value="Bulb-type_lectin_dom_sf"/>
</dbReference>
<protein>
    <submittedName>
        <fullName evidence="3">Stonustoxin subunit alpha</fullName>
    </submittedName>
</protein>
<dbReference type="InterPro" id="IPR048997">
    <property type="entry name" value="Stonustoxin-like_helical"/>
</dbReference>
<feature type="domain" description="Bulb-type lectin" evidence="2">
    <location>
        <begin position="179"/>
        <end position="288"/>
    </location>
</feature>
<dbReference type="Pfam" id="PF21109">
    <property type="entry name" value="Stonustoxin_helical"/>
    <property type="match status" value="1"/>
</dbReference>
<gene>
    <name evidence="3" type="ORF">KUDE01_024414</name>
</gene>
<evidence type="ECO:0000256" key="1">
    <source>
        <dbReference type="SAM" id="MobiDB-lite"/>
    </source>
</evidence>
<dbReference type="InterPro" id="IPR040581">
    <property type="entry name" value="Thioredoxin_11"/>
</dbReference>
<feature type="region of interest" description="Disordered" evidence="1">
    <location>
        <begin position="1"/>
        <end position="23"/>
    </location>
</feature>